<organism evidence="2">
    <name type="scientific">hydrothermal vent metagenome</name>
    <dbReference type="NCBI Taxonomy" id="652676"/>
    <lineage>
        <taxon>unclassified sequences</taxon>
        <taxon>metagenomes</taxon>
        <taxon>ecological metagenomes</taxon>
    </lineage>
</organism>
<evidence type="ECO:0000313" key="2">
    <source>
        <dbReference type="EMBL" id="SFV62918.1"/>
    </source>
</evidence>
<sequence>MKIELEDESDLDHYIICHKCHTVHEKVAIEDGSKALCSVCKMVLYRHDTRLIEHGLALSVTGLIFFILANLFPLVKIEILGAESYITIVSMISSLMSSGYYIVALFLLYLIVIFPVMIFSLYILLFALLKLKRGEGLVKNILILLAQIEPWQMSDIFVVSILVSIVKLFGIATIHMGTSFWTLFAFVLIDIYMTRNIHLGELWTLKQNLYHDKNRGLS</sequence>
<accession>A0A1W1CAQ0</accession>
<protein>
    <submittedName>
        <fullName evidence="2">Paraquat-inducible protein A</fullName>
    </submittedName>
</protein>
<dbReference type="InterPro" id="IPR007498">
    <property type="entry name" value="PqiA-like"/>
</dbReference>
<feature type="transmembrane region" description="Helical" evidence="1">
    <location>
        <begin position="51"/>
        <end position="72"/>
    </location>
</feature>
<feature type="transmembrane region" description="Helical" evidence="1">
    <location>
        <begin position="84"/>
        <end position="102"/>
    </location>
</feature>
<keyword evidence="1" id="KW-0812">Transmembrane</keyword>
<dbReference type="Pfam" id="PF04403">
    <property type="entry name" value="PqiA"/>
    <property type="match status" value="1"/>
</dbReference>
<feature type="transmembrane region" description="Helical" evidence="1">
    <location>
        <begin position="108"/>
        <end position="129"/>
    </location>
</feature>
<evidence type="ECO:0000256" key="1">
    <source>
        <dbReference type="SAM" id="Phobius"/>
    </source>
</evidence>
<gene>
    <name evidence="2" type="ORF">MNB_SV-6-528</name>
</gene>
<dbReference type="EMBL" id="FPHC01000067">
    <property type="protein sequence ID" value="SFV62918.1"/>
    <property type="molecule type" value="Genomic_DNA"/>
</dbReference>
<proteinExistence type="predicted"/>
<keyword evidence="1" id="KW-1133">Transmembrane helix</keyword>
<name>A0A1W1CAQ0_9ZZZZ</name>
<dbReference type="AlphaFoldDB" id="A0A1W1CAQ0"/>
<keyword evidence="1" id="KW-0472">Membrane</keyword>
<reference evidence="2" key="1">
    <citation type="submission" date="2016-10" db="EMBL/GenBank/DDBJ databases">
        <authorList>
            <person name="de Groot N.N."/>
        </authorList>
    </citation>
    <scope>NUCLEOTIDE SEQUENCE</scope>
</reference>